<dbReference type="SUPFAM" id="SSF56935">
    <property type="entry name" value="Porins"/>
    <property type="match status" value="1"/>
</dbReference>
<gene>
    <name evidence="1" type="ORF">ThidrDRAFT_0424</name>
</gene>
<evidence type="ECO:0008006" key="3">
    <source>
        <dbReference type="Google" id="ProtNLM"/>
    </source>
</evidence>
<reference evidence="1 2" key="1">
    <citation type="submission" date="2011-06" db="EMBL/GenBank/DDBJ databases">
        <title>The draft genome of Thiorhodococcus drewsii AZ1.</title>
        <authorList>
            <consortium name="US DOE Joint Genome Institute (JGI-PGF)"/>
            <person name="Lucas S."/>
            <person name="Han J."/>
            <person name="Lapidus A."/>
            <person name="Cheng J.-F."/>
            <person name="Goodwin L."/>
            <person name="Pitluck S."/>
            <person name="Peters L."/>
            <person name="Land M.L."/>
            <person name="Hauser L."/>
            <person name="Vogl K."/>
            <person name="Liu Z."/>
            <person name="Imhoff J."/>
            <person name="Thiel V."/>
            <person name="Frigaard N.-U."/>
            <person name="Bryant D.A."/>
            <person name="Woyke T.J."/>
        </authorList>
    </citation>
    <scope>NUCLEOTIDE SEQUENCE [LARGE SCALE GENOMIC DNA]</scope>
    <source>
        <strain evidence="1 2">AZ1</strain>
    </source>
</reference>
<evidence type="ECO:0000313" key="1">
    <source>
        <dbReference type="EMBL" id="EGV33735.1"/>
    </source>
</evidence>
<comment type="caution">
    <text evidence="1">The sequence shown here is derived from an EMBL/GenBank/DDBJ whole genome shotgun (WGS) entry which is preliminary data.</text>
</comment>
<dbReference type="STRING" id="765913.ThidrDRAFT_0424"/>
<dbReference type="Proteomes" id="UP000004200">
    <property type="component" value="Unassembled WGS sequence"/>
</dbReference>
<evidence type="ECO:0000313" key="2">
    <source>
        <dbReference type="Proteomes" id="UP000004200"/>
    </source>
</evidence>
<organism evidence="1 2">
    <name type="scientific">Thiorhodococcus drewsii AZ1</name>
    <dbReference type="NCBI Taxonomy" id="765913"/>
    <lineage>
        <taxon>Bacteria</taxon>
        <taxon>Pseudomonadati</taxon>
        <taxon>Pseudomonadota</taxon>
        <taxon>Gammaproteobacteria</taxon>
        <taxon>Chromatiales</taxon>
        <taxon>Chromatiaceae</taxon>
        <taxon>Thiorhodococcus</taxon>
    </lineage>
</organism>
<keyword evidence="2" id="KW-1185">Reference proteome</keyword>
<dbReference type="eggNOG" id="COG5338">
    <property type="taxonomic scope" value="Bacteria"/>
</dbReference>
<accession>G2DWN5</accession>
<proteinExistence type="predicted"/>
<dbReference type="Gene3D" id="2.40.160.50">
    <property type="entry name" value="membrane protein fhac: a member of the omp85/tpsb transporter family"/>
    <property type="match status" value="1"/>
</dbReference>
<sequence>MAIMDKQQYRACLSYRVSLLYLPLVLGSSIAVADQWYVKPLAVLEAYYDDNVRLTSRNERNTSVANVRANVKAGRRTEISDIQLGANLTSSRYFEASDLDKTDGSLNALASYDLGRSTFKLNGAFNYDSTLTSEVSTSGYVQANKRRLRFYVQPTWTYQLTPRGSVEMTLSYEDIRYEDVDVIPLYDYDYTTAGLTFIYALSERAQAFTRVTFDRYEASDVGLKSDSTGLLFGASYQLSETLSASAYAGVRQTSSEVPTWLGVQKSDSSGPLFQFELNKRFEVGGLDFSVSRSMLPSSNGELLDTTSLALSFTRPLSHKWNFRLTADAYRNRTEDDAASSSDRDYFAISPRFEFKLSQELNLGLSYRYRWQKYDLSDEAAVSNSLHLYLTYVFPQKLIGK</sequence>
<dbReference type="EMBL" id="AFWT01000002">
    <property type="protein sequence ID" value="EGV33735.1"/>
    <property type="molecule type" value="Genomic_DNA"/>
</dbReference>
<dbReference type="AlphaFoldDB" id="G2DWN5"/>
<name>G2DWN5_9GAMM</name>
<protein>
    <recommendedName>
        <fullName evidence="3">PEP-CTERM system associated protein</fullName>
    </recommendedName>
</protein>